<organism evidence="3 4">
    <name type="scientific">Xylaria arbuscula</name>
    <dbReference type="NCBI Taxonomy" id="114810"/>
    <lineage>
        <taxon>Eukaryota</taxon>
        <taxon>Fungi</taxon>
        <taxon>Dikarya</taxon>
        <taxon>Ascomycota</taxon>
        <taxon>Pezizomycotina</taxon>
        <taxon>Sordariomycetes</taxon>
        <taxon>Xylariomycetidae</taxon>
        <taxon>Xylariales</taxon>
        <taxon>Xylariaceae</taxon>
        <taxon>Xylaria</taxon>
    </lineage>
</organism>
<dbReference type="VEuPathDB" id="FungiDB:F4678DRAFT_113054"/>
<evidence type="ECO:0008006" key="5">
    <source>
        <dbReference type="Google" id="ProtNLM"/>
    </source>
</evidence>
<evidence type="ECO:0000256" key="1">
    <source>
        <dbReference type="ARBA" id="ARBA00022468"/>
    </source>
</evidence>
<feature type="compositionally biased region" description="Polar residues" evidence="2">
    <location>
        <begin position="14"/>
        <end position="23"/>
    </location>
</feature>
<dbReference type="InterPro" id="IPR045913">
    <property type="entry name" value="TBC20/Gyp8-like"/>
</dbReference>
<dbReference type="Gene3D" id="1.10.8.1310">
    <property type="match status" value="1"/>
</dbReference>
<comment type="caution">
    <text evidence="3">The sequence shown here is derived from an EMBL/GenBank/DDBJ whole genome shotgun (WGS) entry which is preliminary data.</text>
</comment>
<protein>
    <recommendedName>
        <fullName evidence="5">Rab-GAP TBC domain-containing protein</fullName>
    </recommendedName>
</protein>
<dbReference type="GO" id="GO:0005789">
    <property type="term" value="C:endoplasmic reticulum membrane"/>
    <property type="evidence" value="ECO:0007669"/>
    <property type="project" value="TreeGrafter"/>
</dbReference>
<evidence type="ECO:0000313" key="3">
    <source>
        <dbReference type="EMBL" id="KAJ3567769.1"/>
    </source>
</evidence>
<dbReference type="PANTHER" id="PTHR20913">
    <property type="entry name" value="TBC1 DOMAIN FAMILY MEMBER 20/GTPASE"/>
    <property type="match status" value="1"/>
</dbReference>
<feature type="compositionally biased region" description="Basic and acidic residues" evidence="2">
    <location>
        <begin position="1"/>
        <end position="10"/>
    </location>
</feature>
<dbReference type="GO" id="GO:0005096">
    <property type="term" value="F:GTPase activator activity"/>
    <property type="evidence" value="ECO:0007669"/>
    <property type="project" value="UniProtKB-KW"/>
</dbReference>
<proteinExistence type="predicted"/>
<dbReference type="PANTHER" id="PTHR20913:SF7">
    <property type="entry name" value="RE60063P"/>
    <property type="match status" value="1"/>
</dbReference>
<dbReference type="Proteomes" id="UP001148614">
    <property type="component" value="Unassembled WGS sequence"/>
</dbReference>
<evidence type="ECO:0000313" key="4">
    <source>
        <dbReference type="Proteomes" id="UP001148614"/>
    </source>
</evidence>
<sequence>MASTEEHQHPENGQADTEPSTCPSELEKARISNACETQDVEELRAIAIAPGGFLSDEHRTQAWPILLGLDANEVSNGSTDHSGSWKALPRHRDEDQVKLDVDRSFVYYPNGISQA</sequence>
<keyword evidence="4" id="KW-1185">Reference proteome</keyword>
<dbReference type="EMBL" id="JANPWZ010001204">
    <property type="protein sequence ID" value="KAJ3567769.1"/>
    <property type="molecule type" value="Genomic_DNA"/>
</dbReference>
<evidence type="ECO:0000256" key="2">
    <source>
        <dbReference type="SAM" id="MobiDB-lite"/>
    </source>
</evidence>
<dbReference type="GO" id="GO:0006888">
    <property type="term" value="P:endoplasmic reticulum to Golgi vesicle-mediated transport"/>
    <property type="evidence" value="ECO:0007669"/>
    <property type="project" value="TreeGrafter"/>
</dbReference>
<reference evidence="3" key="1">
    <citation type="submission" date="2022-07" db="EMBL/GenBank/DDBJ databases">
        <title>Genome Sequence of Xylaria arbuscula.</title>
        <authorList>
            <person name="Buettner E."/>
        </authorList>
    </citation>
    <scope>NUCLEOTIDE SEQUENCE</scope>
    <source>
        <strain evidence="3">VT107</strain>
    </source>
</reference>
<feature type="region of interest" description="Disordered" evidence="2">
    <location>
        <begin position="1"/>
        <end position="26"/>
    </location>
</feature>
<accession>A0A9W8NBG0</accession>
<name>A0A9W8NBG0_9PEZI</name>
<dbReference type="AlphaFoldDB" id="A0A9W8NBG0"/>
<keyword evidence="1" id="KW-0343">GTPase activation</keyword>
<gene>
    <name evidence="3" type="ORF">NPX13_g6656</name>
</gene>